<gene>
    <name evidence="7" type="ORF">HNR13_003434</name>
</gene>
<comment type="caution">
    <text evidence="7">The sequence shown here is derived from an EMBL/GenBank/DDBJ whole genome shotgun (WGS) entry which is preliminary data.</text>
</comment>
<feature type="DNA-binding region" description="H-T-H motif" evidence="5">
    <location>
        <begin position="27"/>
        <end position="46"/>
    </location>
</feature>
<dbReference type="InterPro" id="IPR001647">
    <property type="entry name" value="HTH_TetR"/>
</dbReference>
<keyword evidence="3 5" id="KW-0238">DNA-binding</keyword>
<dbReference type="InterPro" id="IPR050109">
    <property type="entry name" value="HTH-type_TetR-like_transc_reg"/>
</dbReference>
<dbReference type="PROSITE" id="PS50977">
    <property type="entry name" value="HTH_TETR_2"/>
    <property type="match status" value="1"/>
</dbReference>
<dbReference type="GO" id="GO:0000976">
    <property type="term" value="F:transcription cis-regulatory region binding"/>
    <property type="evidence" value="ECO:0007669"/>
    <property type="project" value="TreeGrafter"/>
</dbReference>
<dbReference type="InterPro" id="IPR039538">
    <property type="entry name" value="BetI_C"/>
</dbReference>
<dbReference type="InterPro" id="IPR036271">
    <property type="entry name" value="Tet_transcr_reg_TetR-rel_C_sf"/>
</dbReference>
<evidence type="ECO:0000313" key="8">
    <source>
        <dbReference type="Proteomes" id="UP000578352"/>
    </source>
</evidence>
<evidence type="ECO:0000256" key="2">
    <source>
        <dbReference type="ARBA" id="ARBA00023015"/>
    </source>
</evidence>
<dbReference type="SUPFAM" id="SSF48498">
    <property type="entry name" value="Tetracyclin repressor-like, C-terminal domain"/>
    <property type="match status" value="1"/>
</dbReference>
<keyword evidence="2" id="KW-0805">Transcription regulation</keyword>
<feature type="domain" description="HTH tetR-type" evidence="6">
    <location>
        <begin position="4"/>
        <end position="64"/>
    </location>
</feature>
<dbReference type="Gene3D" id="1.10.357.10">
    <property type="entry name" value="Tetracycline Repressor, domain 2"/>
    <property type="match status" value="1"/>
</dbReference>
<reference evidence="7 8" key="1">
    <citation type="submission" date="2020-07" db="EMBL/GenBank/DDBJ databases">
        <title>Sequencing the genomes of 1000 actinobacteria strains.</title>
        <authorList>
            <person name="Klenk H.-P."/>
        </authorList>
    </citation>
    <scope>NUCLEOTIDE SEQUENCE [LARGE SCALE GENOMIC DNA]</scope>
    <source>
        <strain evidence="7 8">DSM 15165</strain>
    </source>
</reference>
<dbReference type="PANTHER" id="PTHR30055">
    <property type="entry name" value="HTH-TYPE TRANSCRIPTIONAL REGULATOR RUTR"/>
    <property type="match status" value="1"/>
</dbReference>
<keyword evidence="1" id="KW-0678">Repressor</keyword>
<dbReference type="Pfam" id="PF13977">
    <property type="entry name" value="TetR_C_6"/>
    <property type="match status" value="1"/>
</dbReference>
<dbReference type="PRINTS" id="PR00455">
    <property type="entry name" value="HTHTETR"/>
</dbReference>
<dbReference type="RefSeq" id="WP_179607752.1">
    <property type="nucleotide sequence ID" value="NZ_BAABEH010000001.1"/>
</dbReference>
<proteinExistence type="predicted"/>
<dbReference type="PANTHER" id="PTHR30055:SF234">
    <property type="entry name" value="HTH-TYPE TRANSCRIPTIONAL REGULATOR BETI"/>
    <property type="match status" value="1"/>
</dbReference>
<evidence type="ECO:0000256" key="1">
    <source>
        <dbReference type="ARBA" id="ARBA00022491"/>
    </source>
</evidence>
<accession>A0A853CWY0</accession>
<keyword evidence="4" id="KW-0804">Transcription</keyword>
<dbReference type="EMBL" id="JACCFL010000001">
    <property type="protein sequence ID" value="NYJ25147.1"/>
    <property type="molecule type" value="Genomic_DNA"/>
</dbReference>
<name>A0A853CWY0_9MICO</name>
<evidence type="ECO:0000313" key="7">
    <source>
        <dbReference type="EMBL" id="NYJ25147.1"/>
    </source>
</evidence>
<dbReference type="AlphaFoldDB" id="A0A853CWY0"/>
<evidence type="ECO:0000256" key="4">
    <source>
        <dbReference type="ARBA" id="ARBA00023163"/>
    </source>
</evidence>
<sequence>MTELDARERILDASRAEIAASGVRGLRIQRVAKRAGVSLGLIYYHFEDRAGLLRETLAAVDRAVQERIPEPDPRVPPGELVAAMLEAEFGDEPGTRADSVVWNEIRAIAVFEDEVRTALSDATQDWQSRLTAPLSALGVPDAEIGGTATLLTGLVEGLSSRWLSGQLDTASVQRLMRTGTAAILAGATGGRALVSPGTAPAAGAS</sequence>
<organism evidence="7 8">
    <name type="scientific">Leifsonia shinshuensis</name>
    <dbReference type="NCBI Taxonomy" id="150026"/>
    <lineage>
        <taxon>Bacteria</taxon>
        <taxon>Bacillati</taxon>
        <taxon>Actinomycetota</taxon>
        <taxon>Actinomycetes</taxon>
        <taxon>Micrococcales</taxon>
        <taxon>Microbacteriaceae</taxon>
        <taxon>Leifsonia</taxon>
    </lineage>
</organism>
<dbReference type="GO" id="GO:0003700">
    <property type="term" value="F:DNA-binding transcription factor activity"/>
    <property type="evidence" value="ECO:0007669"/>
    <property type="project" value="TreeGrafter"/>
</dbReference>
<evidence type="ECO:0000256" key="5">
    <source>
        <dbReference type="PROSITE-ProRule" id="PRU00335"/>
    </source>
</evidence>
<dbReference type="Pfam" id="PF00440">
    <property type="entry name" value="TetR_N"/>
    <property type="match status" value="1"/>
</dbReference>
<protein>
    <submittedName>
        <fullName evidence="7">AcrR family transcriptional regulator</fullName>
    </submittedName>
</protein>
<dbReference type="SUPFAM" id="SSF46689">
    <property type="entry name" value="Homeodomain-like"/>
    <property type="match status" value="1"/>
</dbReference>
<evidence type="ECO:0000256" key="3">
    <source>
        <dbReference type="ARBA" id="ARBA00023125"/>
    </source>
</evidence>
<dbReference type="Proteomes" id="UP000578352">
    <property type="component" value="Unassembled WGS sequence"/>
</dbReference>
<dbReference type="InterPro" id="IPR009057">
    <property type="entry name" value="Homeodomain-like_sf"/>
</dbReference>
<evidence type="ECO:0000259" key="6">
    <source>
        <dbReference type="PROSITE" id="PS50977"/>
    </source>
</evidence>